<accession>A0A370U1A5</accession>
<dbReference type="Pfam" id="PF03972">
    <property type="entry name" value="MmgE_PrpD_N"/>
    <property type="match status" value="1"/>
</dbReference>
<name>A0A370U1A5_9HELO</name>
<keyword evidence="5" id="KW-1185">Reference proteome</keyword>
<comment type="caution">
    <text evidence="4">The sequence shown here is derived from an EMBL/GenBank/DDBJ whole genome shotgun (WGS) entry which is preliminary data.</text>
</comment>
<dbReference type="InterPro" id="IPR042183">
    <property type="entry name" value="MmgE/PrpD_sf_1"/>
</dbReference>
<dbReference type="PANTHER" id="PTHR16943:SF8">
    <property type="entry name" value="2-METHYLCITRATE DEHYDRATASE"/>
    <property type="match status" value="1"/>
</dbReference>
<dbReference type="EMBL" id="NPIC01000001">
    <property type="protein sequence ID" value="RDL41558.1"/>
    <property type="molecule type" value="Genomic_DNA"/>
</dbReference>
<dbReference type="Proteomes" id="UP000254866">
    <property type="component" value="Unassembled WGS sequence"/>
</dbReference>
<dbReference type="Gene3D" id="1.10.4100.10">
    <property type="entry name" value="2-methylcitrate dehydratase PrpD"/>
    <property type="match status" value="1"/>
</dbReference>
<sequence length="462" mass="49285">MTNPDRNYLLGATEAFSEFATNITYESIPIQFIQSLKLFLLDYIGVAAYGAASAESSAPFSHAIEVLNGHQYGSSTVITKGSQYQPHYAALLNGAFAHSLDFDDTYAAGALHPGVSTISAALTEGSAISGKHFLSAIAVGYEITCRIGRALGPGSYARGFHNTSVAGIFGAVAAVGHLRGLEAAIITSAFGIAGSKAAGSMQFFENGSWNKRLHPGFAAHDALMALAFGMSGVHASVEPIEGRNGVLHSYSESAVVGSLATDLGSEWVAQATAIKPYPGCRATHGTIDLALQMRNENDKARRGVQKITLAMAPTAFQLVGRPDANKIHPKNIVDAQFSAYYQLAVNWLDGATGWAIYDRLHDRDVYDLSGRISIQTDPSMKTLATRCCVVWADGTATTNEIVDPIGEPSNPMTIEKVEEKFLSLAVPVYGDGKAKRIQDLVLRIEEQADLGELLELIRGNEV</sequence>
<dbReference type="SUPFAM" id="SSF103378">
    <property type="entry name" value="2-methylcitrate dehydratase PrpD"/>
    <property type="match status" value="1"/>
</dbReference>
<dbReference type="AlphaFoldDB" id="A0A370U1A5"/>
<protein>
    <recommendedName>
        <fullName evidence="6">2-methylcitrate dehydratase PrpD</fullName>
    </recommendedName>
</protein>
<organism evidence="4 5">
    <name type="scientific">Venustampulla echinocandica</name>
    <dbReference type="NCBI Taxonomy" id="2656787"/>
    <lineage>
        <taxon>Eukaryota</taxon>
        <taxon>Fungi</taxon>
        <taxon>Dikarya</taxon>
        <taxon>Ascomycota</taxon>
        <taxon>Pezizomycotina</taxon>
        <taxon>Leotiomycetes</taxon>
        <taxon>Helotiales</taxon>
        <taxon>Pleuroascaceae</taxon>
        <taxon>Venustampulla</taxon>
    </lineage>
</organism>
<dbReference type="STRING" id="2656787.A0A370U1A5"/>
<dbReference type="RefSeq" id="XP_031874214.1">
    <property type="nucleotide sequence ID" value="XM_032010160.1"/>
</dbReference>
<dbReference type="InterPro" id="IPR036148">
    <property type="entry name" value="MmgE/PrpD_sf"/>
</dbReference>
<evidence type="ECO:0000313" key="4">
    <source>
        <dbReference type="EMBL" id="RDL41558.1"/>
    </source>
</evidence>
<dbReference type="Gene3D" id="3.30.1330.120">
    <property type="entry name" value="2-methylcitrate dehydratase PrpD"/>
    <property type="match status" value="1"/>
</dbReference>
<gene>
    <name evidence="4" type="ORF">BP5553_01537</name>
</gene>
<evidence type="ECO:0000259" key="3">
    <source>
        <dbReference type="Pfam" id="PF19305"/>
    </source>
</evidence>
<dbReference type="GeneID" id="43594386"/>
<comment type="similarity">
    <text evidence="1">Belongs to the PrpD family.</text>
</comment>
<dbReference type="OrthoDB" id="10267976at2759"/>
<evidence type="ECO:0000256" key="1">
    <source>
        <dbReference type="ARBA" id="ARBA00006174"/>
    </source>
</evidence>
<evidence type="ECO:0000259" key="2">
    <source>
        <dbReference type="Pfam" id="PF03972"/>
    </source>
</evidence>
<dbReference type="InterPro" id="IPR005656">
    <property type="entry name" value="MmgE_PrpD"/>
</dbReference>
<dbReference type="InterPro" id="IPR045336">
    <property type="entry name" value="MmgE_PrpD_N"/>
</dbReference>
<reference evidence="4 5" key="1">
    <citation type="journal article" date="2018" name="IMA Fungus">
        <title>IMA Genome-F 9: Draft genome sequence of Annulohypoxylon stygium, Aspergillus mulundensis, Berkeleyomyces basicola (syn. Thielaviopsis basicola), Ceratocystis smalleyi, two Cercospora beticola strains, Coleophoma cylindrospora, Fusarium fracticaudum, Phialophora cf. hyalina, and Morchella septimelata.</title>
        <authorList>
            <person name="Wingfield B.D."/>
            <person name="Bills G.F."/>
            <person name="Dong Y."/>
            <person name="Huang W."/>
            <person name="Nel W.J."/>
            <person name="Swalarsk-Parry B.S."/>
            <person name="Vaghefi N."/>
            <person name="Wilken P.M."/>
            <person name="An Z."/>
            <person name="de Beer Z.W."/>
            <person name="De Vos L."/>
            <person name="Chen L."/>
            <person name="Duong T.A."/>
            <person name="Gao Y."/>
            <person name="Hammerbacher A."/>
            <person name="Kikkert J.R."/>
            <person name="Li Y."/>
            <person name="Li H."/>
            <person name="Li K."/>
            <person name="Li Q."/>
            <person name="Liu X."/>
            <person name="Ma X."/>
            <person name="Naidoo K."/>
            <person name="Pethybridge S.J."/>
            <person name="Sun J."/>
            <person name="Steenkamp E.T."/>
            <person name="van der Nest M.A."/>
            <person name="van Wyk S."/>
            <person name="Wingfield M.J."/>
            <person name="Xiong C."/>
            <person name="Yue Q."/>
            <person name="Zhang X."/>
        </authorList>
    </citation>
    <scope>NUCLEOTIDE SEQUENCE [LARGE SCALE GENOMIC DNA]</scope>
    <source>
        <strain evidence="4 5">BP 5553</strain>
    </source>
</reference>
<feature type="domain" description="MmgE/PrpD N-terminal" evidence="2">
    <location>
        <begin position="15"/>
        <end position="253"/>
    </location>
</feature>
<dbReference type="InterPro" id="IPR045337">
    <property type="entry name" value="MmgE_PrpD_C"/>
</dbReference>
<proteinExistence type="inferred from homology"/>
<dbReference type="PANTHER" id="PTHR16943">
    <property type="entry name" value="2-METHYLCITRATE DEHYDRATASE-RELATED"/>
    <property type="match status" value="1"/>
</dbReference>
<evidence type="ECO:0008006" key="6">
    <source>
        <dbReference type="Google" id="ProtNLM"/>
    </source>
</evidence>
<evidence type="ECO:0000313" key="5">
    <source>
        <dbReference type="Proteomes" id="UP000254866"/>
    </source>
</evidence>
<dbReference type="InterPro" id="IPR042188">
    <property type="entry name" value="MmgE/PrpD_sf_2"/>
</dbReference>
<dbReference type="Pfam" id="PF19305">
    <property type="entry name" value="MmgE_PrpD_C"/>
    <property type="match status" value="1"/>
</dbReference>
<feature type="domain" description="MmgE/PrpD C-terminal" evidence="3">
    <location>
        <begin position="277"/>
        <end position="445"/>
    </location>
</feature>
<dbReference type="GO" id="GO:0016829">
    <property type="term" value="F:lyase activity"/>
    <property type="evidence" value="ECO:0007669"/>
    <property type="project" value="InterPro"/>
</dbReference>